<dbReference type="InterPro" id="IPR018170">
    <property type="entry name" value="Aldo/ket_reductase_CS"/>
</dbReference>
<dbReference type="SUPFAM" id="SSF51430">
    <property type="entry name" value="NAD(P)-linked oxidoreductase"/>
    <property type="match status" value="1"/>
</dbReference>
<organism evidence="2 3">
    <name type="scientific">Canna indica</name>
    <name type="common">Indian-shot</name>
    <dbReference type="NCBI Taxonomy" id="4628"/>
    <lineage>
        <taxon>Eukaryota</taxon>
        <taxon>Viridiplantae</taxon>
        <taxon>Streptophyta</taxon>
        <taxon>Embryophyta</taxon>
        <taxon>Tracheophyta</taxon>
        <taxon>Spermatophyta</taxon>
        <taxon>Magnoliopsida</taxon>
        <taxon>Liliopsida</taxon>
        <taxon>Zingiberales</taxon>
        <taxon>Cannaceae</taxon>
        <taxon>Canna</taxon>
    </lineage>
</organism>
<evidence type="ECO:0000313" key="2">
    <source>
        <dbReference type="EMBL" id="WOL20152.1"/>
    </source>
</evidence>
<protein>
    <submittedName>
        <fullName evidence="2">D-galacturonate reductase</fullName>
    </submittedName>
</protein>
<dbReference type="Gene3D" id="3.20.20.100">
    <property type="entry name" value="NADP-dependent oxidoreductase domain"/>
    <property type="match status" value="1"/>
</dbReference>
<dbReference type="InterPro" id="IPR020471">
    <property type="entry name" value="AKR"/>
</dbReference>
<keyword evidence="3" id="KW-1185">Reference proteome</keyword>
<dbReference type="InterPro" id="IPR036812">
    <property type="entry name" value="NAD(P)_OxRdtase_dom_sf"/>
</dbReference>
<sequence length="116" mass="12652">MAVSTIPVVDLSSSDASGRRSIPLVGMGTASYPFAPETTKPAILHAIGLGYRHFDTSSLYETEPVLGEAVEEALRLRLIKSRAELFITTKLWCTDAHPDLVLPAIQTSLRRAILYP</sequence>
<dbReference type="InterPro" id="IPR023210">
    <property type="entry name" value="NADP_OxRdtase_dom"/>
</dbReference>
<dbReference type="PANTHER" id="PTHR11732">
    <property type="entry name" value="ALDO/KETO REDUCTASE"/>
    <property type="match status" value="1"/>
</dbReference>
<evidence type="ECO:0000313" key="3">
    <source>
        <dbReference type="Proteomes" id="UP001327560"/>
    </source>
</evidence>
<name>A0AAQ3L6D6_9LILI</name>
<dbReference type="Proteomes" id="UP001327560">
    <property type="component" value="Chromosome 9"/>
</dbReference>
<dbReference type="GO" id="GO:0016491">
    <property type="term" value="F:oxidoreductase activity"/>
    <property type="evidence" value="ECO:0007669"/>
    <property type="project" value="InterPro"/>
</dbReference>
<proteinExistence type="predicted"/>
<feature type="domain" description="NADP-dependent oxidoreductase" evidence="1">
    <location>
        <begin position="26"/>
        <end position="111"/>
    </location>
</feature>
<reference evidence="2 3" key="1">
    <citation type="submission" date="2023-10" db="EMBL/GenBank/DDBJ databases">
        <title>Chromosome-scale genome assembly provides insights into flower coloration mechanisms of Canna indica.</title>
        <authorList>
            <person name="Li C."/>
        </authorList>
    </citation>
    <scope>NUCLEOTIDE SEQUENCE [LARGE SCALE GENOMIC DNA]</scope>
    <source>
        <tissue evidence="2">Flower</tissue>
    </source>
</reference>
<dbReference type="AlphaFoldDB" id="A0AAQ3L6D6"/>
<dbReference type="PROSITE" id="PS00798">
    <property type="entry name" value="ALDOKETO_REDUCTASE_1"/>
    <property type="match status" value="1"/>
</dbReference>
<accession>A0AAQ3L6D6</accession>
<gene>
    <name evidence="2" type="ORF">Cni_G28954</name>
</gene>
<dbReference type="EMBL" id="CP136898">
    <property type="protein sequence ID" value="WOL20152.1"/>
    <property type="molecule type" value="Genomic_DNA"/>
</dbReference>
<evidence type="ECO:0000259" key="1">
    <source>
        <dbReference type="Pfam" id="PF00248"/>
    </source>
</evidence>
<dbReference type="Pfam" id="PF00248">
    <property type="entry name" value="Aldo_ket_red"/>
    <property type="match status" value="1"/>
</dbReference>